<proteinExistence type="predicted"/>
<dbReference type="Pfam" id="PF13975">
    <property type="entry name" value="gag-asp_proteas"/>
    <property type="match status" value="1"/>
</dbReference>
<dbReference type="NCBIfam" id="TIGR02281">
    <property type="entry name" value="clan_AA_DTGA"/>
    <property type="match status" value="1"/>
</dbReference>
<dbReference type="STRING" id="1353537.TP2_01915"/>
<protein>
    <recommendedName>
        <fullName evidence="4">Aspartyl protease</fullName>
    </recommendedName>
</protein>
<dbReference type="Proteomes" id="UP000027432">
    <property type="component" value="Unassembled WGS sequence"/>
</dbReference>
<evidence type="ECO:0000313" key="3">
    <source>
        <dbReference type="Proteomes" id="UP000027432"/>
    </source>
</evidence>
<sequence length="197" mass="21616">MVEQVISENWGRLVYLGLLLVAVGGYFVLEIRRRPGRTLQQAAIWGLIFLGTLAAVGLWSDIQKQVTIPEQAVMSDGRIEVPQAQDGHYYLTAEVNGKPIRFVVDTGASQIVMTQRDAERAGIDTGQLAYIGQARTANGLVATAPVRLQSFDLGPIHDSNLRAVVNRGSMDTSLLGMTYLTRFAKVEFARGTLILER</sequence>
<reference evidence="2 3" key="1">
    <citation type="submission" date="2013-07" db="EMBL/GenBank/DDBJ databases">
        <title>Thioclava pacifica DSM 10166 Genome Sequencing.</title>
        <authorList>
            <person name="Lai Q."/>
            <person name="Shao Z."/>
        </authorList>
    </citation>
    <scope>NUCLEOTIDE SEQUENCE [LARGE SCALE GENOMIC DNA]</scope>
    <source>
        <strain evidence="2 3">DSM 10166</strain>
    </source>
</reference>
<dbReference type="eggNOG" id="COG3577">
    <property type="taxonomic scope" value="Bacteria"/>
</dbReference>
<dbReference type="InterPro" id="IPR034122">
    <property type="entry name" value="Retropepsin-like_bacterial"/>
</dbReference>
<organism evidence="2 3">
    <name type="scientific">Thioclava pacifica DSM 10166</name>
    <dbReference type="NCBI Taxonomy" id="1353537"/>
    <lineage>
        <taxon>Bacteria</taxon>
        <taxon>Pseudomonadati</taxon>
        <taxon>Pseudomonadota</taxon>
        <taxon>Alphaproteobacteria</taxon>
        <taxon>Rhodobacterales</taxon>
        <taxon>Paracoccaceae</taxon>
        <taxon>Thioclava</taxon>
    </lineage>
</organism>
<dbReference type="AlphaFoldDB" id="A0A074JFA2"/>
<keyword evidence="1" id="KW-0812">Transmembrane</keyword>
<evidence type="ECO:0000313" key="2">
    <source>
        <dbReference type="EMBL" id="KEO56306.1"/>
    </source>
</evidence>
<dbReference type="RefSeq" id="WP_051692111.1">
    <property type="nucleotide sequence ID" value="NZ_AUND01000001.1"/>
</dbReference>
<keyword evidence="1" id="KW-0472">Membrane</keyword>
<accession>A0A074JFA2</accession>
<dbReference type="CDD" id="cd05483">
    <property type="entry name" value="retropepsin_like_bacteria"/>
    <property type="match status" value="1"/>
</dbReference>
<name>A0A074JFA2_9RHOB</name>
<dbReference type="SUPFAM" id="SSF50630">
    <property type="entry name" value="Acid proteases"/>
    <property type="match status" value="1"/>
</dbReference>
<evidence type="ECO:0008006" key="4">
    <source>
        <dbReference type="Google" id="ProtNLM"/>
    </source>
</evidence>
<feature type="transmembrane region" description="Helical" evidence="1">
    <location>
        <begin position="12"/>
        <end position="29"/>
    </location>
</feature>
<keyword evidence="1" id="KW-1133">Transmembrane helix</keyword>
<gene>
    <name evidence="2" type="ORF">TP2_01915</name>
</gene>
<dbReference type="Gene3D" id="2.40.70.10">
    <property type="entry name" value="Acid Proteases"/>
    <property type="match status" value="1"/>
</dbReference>
<dbReference type="OrthoDB" id="7595324at2"/>
<dbReference type="InterPro" id="IPR011969">
    <property type="entry name" value="Clan_AA_Asp_peptidase_C"/>
</dbReference>
<dbReference type="InterPro" id="IPR021109">
    <property type="entry name" value="Peptidase_aspartic_dom_sf"/>
</dbReference>
<feature type="transmembrane region" description="Helical" evidence="1">
    <location>
        <begin position="41"/>
        <end position="59"/>
    </location>
</feature>
<evidence type="ECO:0000256" key="1">
    <source>
        <dbReference type="SAM" id="Phobius"/>
    </source>
</evidence>
<keyword evidence="3" id="KW-1185">Reference proteome</keyword>
<comment type="caution">
    <text evidence="2">The sequence shown here is derived from an EMBL/GenBank/DDBJ whole genome shotgun (WGS) entry which is preliminary data.</text>
</comment>
<dbReference type="EMBL" id="AUND01000001">
    <property type="protein sequence ID" value="KEO56306.1"/>
    <property type="molecule type" value="Genomic_DNA"/>
</dbReference>